<organism evidence="1 2">
    <name type="scientific">Trifolium pratense</name>
    <name type="common">Red clover</name>
    <dbReference type="NCBI Taxonomy" id="57577"/>
    <lineage>
        <taxon>Eukaryota</taxon>
        <taxon>Viridiplantae</taxon>
        <taxon>Streptophyta</taxon>
        <taxon>Embryophyta</taxon>
        <taxon>Tracheophyta</taxon>
        <taxon>Spermatophyta</taxon>
        <taxon>Magnoliopsida</taxon>
        <taxon>eudicotyledons</taxon>
        <taxon>Gunneridae</taxon>
        <taxon>Pentapetalae</taxon>
        <taxon>rosids</taxon>
        <taxon>fabids</taxon>
        <taxon>Fabales</taxon>
        <taxon>Fabaceae</taxon>
        <taxon>Papilionoideae</taxon>
        <taxon>50 kb inversion clade</taxon>
        <taxon>NPAAA clade</taxon>
        <taxon>Hologalegina</taxon>
        <taxon>IRL clade</taxon>
        <taxon>Trifolieae</taxon>
        <taxon>Trifolium</taxon>
    </lineage>
</organism>
<accession>A0ACB0LF19</accession>
<keyword evidence="2" id="KW-1185">Reference proteome</keyword>
<reference evidence="1" key="1">
    <citation type="submission" date="2023-10" db="EMBL/GenBank/DDBJ databases">
        <authorList>
            <person name="Rodriguez Cubillos JULIANA M."/>
            <person name="De Vega J."/>
        </authorList>
    </citation>
    <scope>NUCLEOTIDE SEQUENCE</scope>
</reference>
<comment type="caution">
    <text evidence="1">The sequence shown here is derived from an EMBL/GenBank/DDBJ whole genome shotgun (WGS) entry which is preliminary data.</text>
</comment>
<dbReference type="Proteomes" id="UP001177021">
    <property type="component" value="Unassembled WGS sequence"/>
</dbReference>
<gene>
    <name evidence="1" type="ORF">MILVUS5_LOCUS31921</name>
</gene>
<sequence length="230" mass="26053">MPITRIDAAFKSFKHNECYVFAKDKFAVVNYYNKHEILKGPLDIVAGFPFLAGTPFEYGIECAFHTKNNEAYIFSRDHCSKINYDPHANHSHHHQAKILTGPKKIASMFTCLRGTAYEHGIDAAIRTHDHMVLLFKGNAYALMDYHTDHVHANHYIRNGFKTLVGTVFENGIDAAVRSDTKDNAYIFKNQYFACINIDHGHLFGGHLLGGRVKRIHDWSNITALLNCAAD</sequence>
<name>A0ACB0LF19_TRIPR</name>
<proteinExistence type="predicted"/>
<evidence type="ECO:0000313" key="2">
    <source>
        <dbReference type="Proteomes" id="UP001177021"/>
    </source>
</evidence>
<dbReference type="EMBL" id="CASHSV030000513">
    <property type="protein sequence ID" value="CAJ2667253.1"/>
    <property type="molecule type" value="Genomic_DNA"/>
</dbReference>
<evidence type="ECO:0000313" key="1">
    <source>
        <dbReference type="EMBL" id="CAJ2667253.1"/>
    </source>
</evidence>
<protein>
    <submittedName>
        <fullName evidence="1">Uncharacterized protein</fullName>
    </submittedName>
</protein>